<evidence type="ECO:0008006" key="3">
    <source>
        <dbReference type="Google" id="ProtNLM"/>
    </source>
</evidence>
<dbReference type="Gene3D" id="1.25.40.10">
    <property type="entry name" value="Tetratricopeptide repeat domain"/>
    <property type="match status" value="2"/>
</dbReference>
<dbReference type="InterPro" id="IPR011990">
    <property type="entry name" value="TPR-like_helical_dom_sf"/>
</dbReference>
<dbReference type="Proteomes" id="UP000824223">
    <property type="component" value="Unassembled WGS sequence"/>
</dbReference>
<protein>
    <recommendedName>
        <fullName evidence="3">Tetratricopeptide repeat protein</fullName>
    </recommendedName>
</protein>
<feature type="non-terminal residue" evidence="1">
    <location>
        <position position="1"/>
    </location>
</feature>
<name>A0A9D2HAA7_9FIRM</name>
<evidence type="ECO:0000313" key="1">
    <source>
        <dbReference type="EMBL" id="HJA06792.1"/>
    </source>
</evidence>
<dbReference type="InterPro" id="IPR019734">
    <property type="entry name" value="TPR_rpt"/>
</dbReference>
<dbReference type="EMBL" id="DXAK01000034">
    <property type="protein sequence ID" value="HJA06792.1"/>
    <property type="molecule type" value="Genomic_DNA"/>
</dbReference>
<dbReference type="AlphaFoldDB" id="A0A9D2HAA7"/>
<reference evidence="1" key="1">
    <citation type="journal article" date="2021" name="PeerJ">
        <title>Extensive microbial diversity within the chicken gut microbiome revealed by metagenomics and culture.</title>
        <authorList>
            <person name="Gilroy R."/>
            <person name="Ravi A."/>
            <person name="Getino M."/>
            <person name="Pursley I."/>
            <person name="Horton D.L."/>
            <person name="Alikhan N.F."/>
            <person name="Baker D."/>
            <person name="Gharbi K."/>
            <person name="Hall N."/>
            <person name="Watson M."/>
            <person name="Adriaenssens E.M."/>
            <person name="Foster-Nyarko E."/>
            <person name="Jarju S."/>
            <person name="Secka A."/>
            <person name="Antonio M."/>
            <person name="Oren A."/>
            <person name="Chaudhuri R.R."/>
            <person name="La Ragione R."/>
            <person name="Hildebrand F."/>
            <person name="Pallen M.J."/>
        </authorList>
    </citation>
    <scope>NUCLEOTIDE SEQUENCE</scope>
    <source>
        <strain evidence="1">ChiSjej2B20-11307</strain>
    </source>
</reference>
<organism evidence="1 2">
    <name type="scientific">Candidatus Mediterraneibacter pullicola</name>
    <dbReference type="NCBI Taxonomy" id="2838682"/>
    <lineage>
        <taxon>Bacteria</taxon>
        <taxon>Bacillati</taxon>
        <taxon>Bacillota</taxon>
        <taxon>Clostridia</taxon>
        <taxon>Lachnospirales</taxon>
        <taxon>Lachnospiraceae</taxon>
        <taxon>Mediterraneibacter</taxon>
    </lineage>
</organism>
<proteinExistence type="predicted"/>
<comment type="caution">
    <text evidence="1">The sequence shown here is derived from an EMBL/GenBank/DDBJ whole genome shotgun (WGS) entry which is preliminary data.</text>
</comment>
<dbReference type="SUPFAM" id="SSF48452">
    <property type="entry name" value="TPR-like"/>
    <property type="match status" value="1"/>
</dbReference>
<sequence>EKRCFILENNLESNKNLQLFRSDYTFMDEYARKAVTTCIDPNKVEQIVSKYYSHLDGLYNNKNIYNSLTDTDKILLLSRLAQKRQDNLKISQIPYITELMKHYYKQFMYLNVIKQGENLLESRIVNIDQLNKTSHEFWVVFFNALLAVGDYEKILGYKGQFRDEDLNFSIAVALYNYGQPAEALNLLESELCGTKKHKGDVYNLTASIYDWLGNNKKSMDSFKKALSYSDNDELKYQLCKKYSMYIDFRIPECREKMNSAVEFYKTRNLKQYAECLHNYGTGSVMIKDFEVAEKYLESSIKILNKICSNEIYYPLNSLAILYCYNGRKYKAAIDVLKKALKCDIDVTFCELVLHNNLFNIGINMGDIDFAKAEKNILEILFKKVCPDLRSLPKNRPDIQHPLRQFYYNCALLCTLENNNEEALSYFLKAKECSDYHSVVLYSIKKNVMDLETKLGKSRFRGRFRTKKITAPTQLEQFIYDNKSYLCEIMFWG</sequence>
<dbReference type="SMART" id="SM00028">
    <property type="entry name" value="TPR"/>
    <property type="match status" value="3"/>
</dbReference>
<evidence type="ECO:0000313" key="2">
    <source>
        <dbReference type="Proteomes" id="UP000824223"/>
    </source>
</evidence>
<accession>A0A9D2HAA7</accession>
<gene>
    <name evidence="1" type="ORF">H9798_06605</name>
</gene>
<reference evidence="1" key="2">
    <citation type="submission" date="2021-04" db="EMBL/GenBank/DDBJ databases">
        <authorList>
            <person name="Gilroy R."/>
        </authorList>
    </citation>
    <scope>NUCLEOTIDE SEQUENCE</scope>
    <source>
        <strain evidence="1">ChiSjej2B20-11307</strain>
    </source>
</reference>